<reference evidence="1" key="1">
    <citation type="submission" date="2022-03" db="EMBL/GenBank/DDBJ databases">
        <authorList>
            <person name="Tunstrom K."/>
        </authorList>
    </citation>
    <scope>NUCLEOTIDE SEQUENCE</scope>
</reference>
<evidence type="ECO:0000313" key="2">
    <source>
        <dbReference type="Proteomes" id="UP001153954"/>
    </source>
</evidence>
<keyword evidence="2" id="KW-1185">Reference proteome</keyword>
<organism evidence="1 2">
    <name type="scientific">Euphydryas editha</name>
    <name type="common">Edith's checkerspot</name>
    <dbReference type="NCBI Taxonomy" id="104508"/>
    <lineage>
        <taxon>Eukaryota</taxon>
        <taxon>Metazoa</taxon>
        <taxon>Ecdysozoa</taxon>
        <taxon>Arthropoda</taxon>
        <taxon>Hexapoda</taxon>
        <taxon>Insecta</taxon>
        <taxon>Pterygota</taxon>
        <taxon>Neoptera</taxon>
        <taxon>Endopterygota</taxon>
        <taxon>Lepidoptera</taxon>
        <taxon>Glossata</taxon>
        <taxon>Ditrysia</taxon>
        <taxon>Papilionoidea</taxon>
        <taxon>Nymphalidae</taxon>
        <taxon>Nymphalinae</taxon>
        <taxon>Euphydryas</taxon>
    </lineage>
</organism>
<name>A0AAU9TZM1_EUPED</name>
<dbReference type="EMBL" id="CAKOGL010000011">
    <property type="protein sequence ID" value="CAH2092333.1"/>
    <property type="molecule type" value="Genomic_DNA"/>
</dbReference>
<evidence type="ECO:0000313" key="1">
    <source>
        <dbReference type="EMBL" id="CAH2092333.1"/>
    </source>
</evidence>
<accession>A0AAU9TZM1</accession>
<proteinExistence type="predicted"/>
<sequence>MALGGSTFLQNATMLEQLLEEINFQRTKEMRQLMKDVKRRKSRGHESMRGTSKSFTCGIMASGVDEILQYLGQLCPVGSSTIQELQSKGNYKSYKNGVPVDFCTKCFSTDVWPVNARIKT</sequence>
<comment type="caution">
    <text evidence="1">The sequence shown here is derived from an EMBL/GenBank/DDBJ whole genome shotgun (WGS) entry which is preliminary data.</text>
</comment>
<gene>
    <name evidence="1" type="ORF">EEDITHA_LOCUS8101</name>
</gene>
<protein>
    <submittedName>
        <fullName evidence="1">Uncharacterized protein</fullName>
    </submittedName>
</protein>
<dbReference type="Proteomes" id="UP001153954">
    <property type="component" value="Unassembled WGS sequence"/>
</dbReference>
<dbReference type="AlphaFoldDB" id="A0AAU9TZM1"/>